<dbReference type="Proteomes" id="UP000501812">
    <property type="component" value="Chromosome"/>
</dbReference>
<keyword evidence="1" id="KW-0175">Coiled coil</keyword>
<protein>
    <submittedName>
        <fullName evidence="3">Uncharacterized protein</fullName>
    </submittedName>
</protein>
<evidence type="ECO:0000256" key="2">
    <source>
        <dbReference type="SAM" id="Phobius"/>
    </source>
</evidence>
<evidence type="ECO:0000313" key="4">
    <source>
        <dbReference type="Proteomes" id="UP000501812"/>
    </source>
</evidence>
<dbReference type="RefSeq" id="WP_169455620.1">
    <property type="nucleotide sequence ID" value="NZ_CP051774.1"/>
</dbReference>
<keyword evidence="4" id="KW-1185">Reference proteome</keyword>
<name>A0A858RM07_9BACT</name>
<keyword evidence="2" id="KW-0472">Membrane</keyword>
<evidence type="ECO:0000256" key="1">
    <source>
        <dbReference type="SAM" id="Coils"/>
    </source>
</evidence>
<dbReference type="KEGG" id="luo:HHL09_15965"/>
<keyword evidence="2" id="KW-1133">Transmembrane helix</keyword>
<gene>
    <name evidence="3" type="ORF">HHL09_15965</name>
</gene>
<feature type="transmembrane region" description="Helical" evidence="2">
    <location>
        <begin position="15"/>
        <end position="36"/>
    </location>
</feature>
<reference evidence="3 4" key="1">
    <citation type="submission" date="2020-04" db="EMBL/GenBank/DDBJ databases">
        <title>Luteolibacter sp. G-1-1-1 isolated from soil.</title>
        <authorList>
            <person name="Dahal R.H."/>
        </authorList>
    </citation>
    <scope>NUCLEOTIDE SEQUENCE [LARGE SCALE GENOMIC DNA]</scope>
    <source>
        <strain evidence="3 4">G-1-1-1</strain>
    </source>
</reference>
<evidence type="ECO:0000313" key="3">
    <source>
        <dbReference type="EMBL" id="QJE97220.1"/>
    </source>
</evidence>
<sequence>MGFSDLLTSSRGPGVIGTLLALLVLVGFGTLYMFVFDEGLQGGGKRIESVIREDALTIESHKRQIESLKKMIDEGNRLKEQALEMEQVKVRLESGAKAKAEKEASRDEAIAIKEAADKAWEDYKDAYRASEWAAAQGEELGDIRSLSGRNYKNVVIRKVEHTGIQITDETGPKSIDSDELPLELQDRFQFSQEKKAEVVTKRDTEFQNLSDNVDIANLAKKGQDKLERVRILNQGIEDANSGIQTCKAAEPIHLRKVDFIRAELAEEQEKASRRSSSRAQGINKTPQIRERLRVAENKVAANRKQISEHERTIRDSKREITQLEREVDYIKAEISKLKKEMEAKQSAQQDKP</sequence>
<feature type="coiled-coil region" evidence="1">
    <location>
        <begin position="58"/>
        <end position="88"/>
    </location>
</feature>
<proteinExistence type="predicted"/>
<dbReference type="EMBL" id="CP051774">
    <property type="protein sequence ID" value="QJE97220.1"/>
    <property type="molecule type" value="Genomic_DNA"/>
</dbReference>
<dbReference type="AlphaFoldDB" id="A0A858RM07"/>
<keyword evidence="2" id="KW-0812">Transmembrane</keyword>
<organism evidence="3 4">
    <name type="scientific">Luteolibacter luteus</name>
    <dbReference type="NCBI Taxonomy" id="2728835"/>
    <lineage>
        <taxon>Bacteria</taxon>
        <taxon>Pseudomonadati</taxon>
        <taxon>Verrucomicrobiota</taxon>
        <taxon>Verrucomicrobiia</taxon>
        <taxon>Verrucomicrobiales</taxon>
        <taxon>Verrucomicrobiaceae</taxon>
        <taxon>Luteolibacter</taxon>
    </lineage>
</organism>
<accession>A0A858RM07</accession>
<feature type="coiled-coil region" evidence="1">
    <location>
        <begin position="292"/>
        <end position="347"/>
    </location>
</feature>